<evidence type="ECO:0000313" key="2">
    <source>
        <dbReference type="Proteomes" id="UP001235840"/>
    </source>
</evidence>
<name>A0ABT9W4Y4_9BACI</name>
<comment type="caution">
    <text evidence="1">The sequence shown here is derived from an EMBL/GenBank/DDBJ whole genome shotgun (WGS) entry which is preliminary data.</text>
</comment>
<reference evidence="1 2" key="1">
    <citation type="submission" date="2023-07" db="EMBL/GenBank/DDBJ databases">
        <title>Genomic Encyclopedia of Type Strains, Phase IV (KMG-IV): sequencing the most valuable type-strain genomes for metagenomic binning, comparative biology and taxonomic classification.</title>
        <authorList>
            <person name="Goeker M."/>
        </authorList>
    </citation>
    <scope>NUCLEOTIDE SEQUENCE [LARGE SCALE GENOMIC DNA]</scope>
    <source>
        <strain evidence="1 2">DSM 12751</strain>
    </source>
</reference>
<evidence type="ECO:0000313" key="1">
    <source>
        <dbReference type="EMBL" id="MDQ0168297.1"/>
    </source>
</evidence>
<protein>
    <recommendedName>
        <fullName evidence="3">Tetratricopeptide repeat protein</fullName>
    </recommendedName>
</protein>
<dbReference type="Pfam" id="PF22871">
    <property type="entry name" value="AimR"/>
    <property type="match status" value="1"/>
</dbReference>
<evidence type="ECO:0008006" key="3">
    <source>
        <dbReference type="Google" id="ProtNLM"/>
    </source>
</evidence>
<sequence>MQILKSIVKGYLYYELREYHSLALHIRDLEKKIKKIKSSFIRTAFKIRLRLMICVIYLYQNKPDKAREYSHLVIKENTFFELSIGRAYYQLAYSYMLDDYHMSSYFFKKAYIYFSKQKNDKSLEEHKINTTFTKLYWESIWEKQEPPNPHNLDEYNTYTSNYIFYHIKIGKPLVAEERLNQINLEKLSGWNLAFYWYYKGLVSNNTDFHYRSVDCFIQLDNYFHRRLPLDELRKLGESEAALNVLSKRGDTVEKYHKESLGK</sequence>
<accession>A0ABT9W4Y4</accession>
<dbReference type="Proteomes" id="UP001235840">
    <property type="component" value="Unassembled WGS sequence"/>
</dbReference>
<organism evidence="1 2">
    <name type="scientific">Caldalkalibacillus horti</name>
    <dbReference type="NCBI Taxonomy" id="77523"/>
    <lineage>
        <taxon>Bacteria</taxon>
        <taxon>Bacillati</taxon>
        <taxon>Bacillota</taxon>
        <taxon>Bacilli</taxon>
        <taxon>Bacillales</taxon>
        <taxon>Bacillaceae</taxon>
        <taxon>Caldalkalibacillus</taxon>
    </lineage>
</organism>
<gene>
    <name evidence="1" type="ORF">J2S11_004259</name>
</gene>
<dbReference type="NCBIfam" id="NF038310">
    <property type="entry name" value="lysogeny_AimR"/>
    <property type="match status" value="1"/>
</dbReference>
<proteinExistence type="predicted"/>
<dbReference type="InterPro" id="IPR047705">
    <property type="entry name" value="AimR-like"/>
</dbReference>
<keyword evidence="2" id="KW-1185">Reference proteome</keyword>
<dbReference type="EMBL" id="JAUSTY010000027">
    <property type="protein sequence ID" value="MDQ0168297.1"/>
    <property type="molecule type" value="Genomic_DNA"/>
</dbReference>